<keyword evidence="3" id="KW-1185">Reference proteome</keyword>
<keyword evidence="2" id="KW-0560">Oxidoreductase</keyword>
<name>A0ABY1NWF1_9RHOB</name>
<dbReference type="GO" id="GO:0004497">
    <property type="term" value="F:monooxygenase activity"/>
    <property type="evidence" value="ECO:0007669"/>
    <property type="project" value="UniProtKB-KW"/>
</dbReference>
<evidence type="ECO:0000259" key="1">
    <source>
        <dbReference type="PROSITE" id="PS51725"/>
    </source>
</evidence>
<reference evidence="2 3" key="1">
    <citation type="submission" date="2017-05" db="EMBL/GenBank/DDBJ databases">
        <authorList>
            <person name="Varghese N."/>
            <person name="Submissions S."/>
        </authorList>
    </citation>
    <scope>NUCLEOTIDE SEQUENCE [LARGE SCALE GENOMIC DNA]</scope>
    <source>
        <strain evidence="2 3">DSM 29734</strain>
    </source>
</reference>
<proteinExistence type="predicted"/>
<dbReference type="Proteomes" id="UP001157961">
    <property type="component" value="Unassembled WGS sequence"/>
</dbReference>
<dbReference type="Gene3D" id="3.30.70.100">
    <property type="match status" value="1"/>
</dbReference>
<keyword evidence="2" id="KW-0503">Monooxygenase</keyword>
<dbReference type="InterPro" id="IPR007138">
    <property type="entry name" value="ABM_dom"/>
</dbReference>
<evidence type="ECO:0000313" key="2">
    <source>
        <dbReference type="EMBL" id="SMP19011.1"/>
    </source>
</evidence>
<sequence length="106" mass="12325">MSVTIMVSFYLPSPHRARVRTGLLELAQRVLNDQNCLRFDIHTGTDDPGQFILFHRWETRRDWQTFLNSEALHTFQDLFEDGVTDLVIKELTPHFTPSIGSPVQVR</sequence>
<gene>
    <name evidence="2" type="ORF">SAMN06265373_103374</name>
</gene>
<dbReference type="PROSITE" id="PS51725">
    <property type="entry name" value="ABM"/>
    <property type="match status" value="1"/>
</dbReference>
<dbReference type="EMBL" id="FXTY01000003">
    <property type="protein sequence ID" value="SMP19011.1"/>
    <property type="molecule type" value="Genomic_DNA"/>
</dbReference>
<comment type="caution">
    <text evidence="2">The sequence shown here is derived from an EMBL/GenBank/DDBJ whole genome shotgun (WGS) entry which is preliminary data.</text>
</comment>
<dbReference type="InterPro" id="IPR011008">
    <property type="entry name" value="Dimeric_a/b-barrel"/>
</dbReference>
<feature type="domain" description="ABM" evidence="1">
    <location>
        <begin position="3"/>
        <end position="95"/>
    </location>
</feature>
<accession>A0ABY1NWF1</accession>
<protein>
    <submittedName>
        <fullName evidence="2">Quinol monooxygenase YgiN</fullName>
    </submittedName>
</protein>
<dbReference type="RefSeq" id="WP_283425811.1">
    <property type="nucleotide sequence ID" value="NZ_FXTY01000003.1"/>
</dbReference>
<dbReference type="SUPFAM" id="SSF54909">
    <property type="entry name" value="Dimeric alpha+beta barrel"/>
    <property type="match status" value="1"/>
</dbReference>
<organism evidence="2 3">
    <name type="scientific">Shimia sagamensis</name>
    <dbReference type="NCBI Taxonomy" id="1566352"/>
    <lineage>
        <taxon>Bacteria</taxon>
        <taxon>Pseudomonadati</taxon>
        <taxon>Pseudomonadota</taxon>
        <taxon>Alphaproteobacteria</taxon>
        <taxon>Rhodobacterales</taxon>
        <taxon>Roseobacteraceae</taxon>
    </lineage>
</organism>
<dbReference type="Pfam" id="PF03992">
    <property type="entry name" value="ABM"/>
    <property type="match status" value="1"/>
</dbReference>
<evidence type="ECO:0000313" key="3">
    <source>
        <dbReference type="Proteomes" id="UP001157961"/>
    </source>
</evidence>